<dbReference type="GO" id="GO:0046872">
    <property type="term" value="F:metal ion binding"/>
    <property type="evidence" value="ECO:0007669"/>
    <property type="project" value="UniProtKB-KW"/>
</dbReference>
<proteinExistence type="predicted"/>
<keyword evidence="2" id="KW-0479">Metal-binding</keyword>
<dbReference type="InterPro" id="IPR053138">
    <property type="entry name" value="N-alpha-Ac-DABA_deacetylase"/>
</dbReference>
<dbReference type="RefSeq" id="WP_112114524.1">
    <property type="nucleotide sequence ID" value="NZ_PRKZ01000001.1"/>
</dbReference>
<comment type="cofactor">
    <cofactor evidence="1">
        <name>Zn(2+)</name>
        <dbReference type="ChEBI" id="CHEBI:29105"/>
    </cofactor>
</comment>
<dbReference type="InterPro" id="IPR043795">
    <property type="entry name" value="N-alpha-Ac-DABA-like"/>
</dbReference>
<dbReference type="Pfam" id="PF24827">
    <property type="entry name" value="AstE_AspA_cat"/>
    <property type="match status" value="1"/>
</dbReference>
<accession>A0A329TTD2</accession>
<dbReference type="PANTHER" id="PTHR37326">
    <property type="entry name" value="BLL3975 PROTEIN"/>
    <property type="match status" value="1"/>
</dbReference>
<evidence type="ECO:0000256" key="2">
    <source>
        <dbReference type="ARBA" id="ARBA00022723"/>
    </source>
</evidence>
<name>A0A329TTD2_9FIRM</name>
<evidence type="ECO:0000259" key="5">
    <source>
        <dbReference type="Pfam" id="PF24827"/>
    </source>
</evidence>
<evidence type="ECO:0000313" key="6">
    <source>
        <dbReference type="EMBL" id="RAW51886.1"/>
    </source>
</evidence>
<dbReference type="SUPFAM" id="SSF53187">
    <property type="entry name" value="Zn-dependent exopeptidases"/>
    <property type="match status" value="1"/>
</dbReference>
<dbReference type="InterPro" id="IPR055438">
    <property type="entry name" value="AstE_AspA_cat"/>
</dbReference>
<dbReference type="GO" id="GO:0016788">
    <property type="term" value="F:hydrolase activity, acting on ester bonds"/>
    <property type="evidence" value="ECO:0007669"/>
    <property type="project" value="InterPro"/>
</dbReference>
<feature type="domain" description="Succinylglutamate desuccinylase/Aspartoacylase catalytic" evidence="5">
    <location>
        <begin position="36"/>
        <end position="222"/>
    </location>
</feature>
<dbReference type="GO" id="GO:0016811">
    <property type="term" value="F:hydrolase activity, acting on carbon-nitrogen (but not peptide) bonds, in linear amides"/>
    <property type="evidence" value="ECO:0007669"/>
    <property type="project" value="InterPro"/>
</dbReference>
<comment type="caution">
    <text evidence="6">The sequence shown here is derived from an EMBL/GenBank/DDBJ whole genome shotgun (WGS) entry which is preliminary data.</text>
</comment>
<dbReference type="Gene3D" id="3.40.630.10">
    <property type="entry name" value="Zn peptidases"/>
    <property type="match status" value="1"/>
</dbReference>
<dbReference type="Proteomes" id="UP000251634">
    <property type="component" value="Unassembled WGS sequence"/>
</dbReference>
<gene>
    <name evidence="6" type="ORF">C4N25_00275</name>
</gene>
<dbReference type="PANTHER" id="PTHR37326:SF1">
    <property type="entry name" value="BLL3975 PROTEIN"/>
    <property type="match status" value="1"/>
</dbReference>
<protein>
    <submittedName>
        <fullName evidence="6">Deacylase</fullName>
    </submittedName>
</protein>
<dbReference type="PIRSF" id="PIRSF039012">
    <property type="entry name" value="ASP"/>
    <property type="match status" value="1"/>
</dbReference>
<dbReference type="CDD" id="cd06254">
    <property type="entry name" value="M14_ASTE_ASPA-like"/>
    <property type="match status" value="1"/>
</dbReference>
<sequence length="310" mass="33911">MTLCGFEIAPGEKRQVKLPVPGGAPLEAWLLCGAHPGKTLVATAGVHGCEYVGILALQKLVETLDCATLFGQVILLPLVNSKGFFAGVKQLNPADSKNLNREFPGKADGTETQRMAWTIEKLLYPEADFLLDLHGGDWNEELAPLVFFPCGAGQKLEQETRRAAQALSVSMRVCSTARNGLYSWAAQKGIPALLLERGGNGRWTSEEVEADCEDVLRLMNHLEIIKEDFNVIRQTEISKAVYEEAPADGYWFPQVCAGQEVLKDALLGRWKSSDGTQSCEVRARFAGRVLYETTALGVRRNDPLVAYGTA</sequence>
<evidence type="ECO:0000256" key="3">
    <source>
        <dbReference type="ARBA" id="ARBA00022801"/>
    </source>
</evidence>
<evidence type="ECO:0000256" key="4">
    <source>
        <dbReference type="ARBA" id="ARBA00022833"/>
    </source>
</evidence>
<keyword evidence="4" id="KW-0862">Zinc</keyword>
<organism evidence="6 7">
    <name type="scientific">Faecalibacterium prausnitzii</name>
    <dbReference type="NCBI Taxonomy" id="853"/>
    <lineage>
        <taxon>Bacteria</taxon>
        <taxon>Bacillati</taxon>
        <taxon>Bacillota</taxon>
        <taxon>Clostridia</taxon>
        <taxon>Eubacteriales</taxon>
        <taxon>Oscillospiraceae</taxon>
        <taxon>Faecalibacterium</taxon>
    </lineage>
</organism>
<dbReference type="AlphaFoldDB" id="A0A329TTD2"/>
<evidence type="ECO:0000256" key="1">
    <source>
        <dbReference type="ARBA" id="ARBA00001947"/>
    </source>
</evidence>
<dbReference type="EMBL" id="PRKZ01000001">
    <property type="protein sequence ID" value="RAW51886.1"/>
    <property type="molecule type" value="Genomic_DNA"/>
</dbReference>
<keyword evidence="3" id="KW-0378">Hydrolase</keyword>
<reference evidence="6 7" key="1">
    <citation type="submission" date="2018-02" db="EMBL/GenBank/DDBJ databases">
        <title>Complete genome sequencing of Faecalibacterium prausnitzii strains isolated from the human gut.</title>
        <authorList>
            <person name="Fitzgerald B.C."/>
            <person name="Shkoporov A.N."/>
            <person name="Ross P.R."/>
            <person name="Hill C."/>
        </authorList>
    </citation>
    <scope>NUCLEOTIDE SEQUENCE [LARGE SCALE GENOMIC DNA]</scope>
    <source>
        <strain evidence="6 7">APC942/8-14-2</strain>
    </source>
</reference>
<evidence type="ECO:0000313" key="7">
    <source>
        <dbReference type="Proteomes" id="UP000251634"/>
    </source>
</evidence>